<evidence type="ECO:0000313" key="7">
    <source>
        <dbReference type="Proteomes" id="UP000509579"/>
    </source>
</evidence>
<dbReference type="InterPro" id="IPR036390">
    <property type="entry name" value="WH_DNA-bd_sf"/>
</dbReference>
<dbReference type="KEGG" id="aant:HUK68_07395"/>
<dbReference type="CDD" id="cd08421">
    <property type="entry name" value="PBP2_LTTR_like_1"/>
    <property type="match status" value="1"/>
</dbReference>
<gene>
    <name evidence="6" type="ORF">HUK68_07395</name>
</gene>
<accession>A0A6N1X4M5</accession>
<dbReference type="PROSITE" id="PS50931">
    <property type="entry name" value="HTH_LYSR"/>
    <property type="match status" value="1"/>
</dbReference>
<dbReference type="Pfam" id="PF03466">
    <property type="entry name" value="LysR_substrate"/>
    <property type="match status" value="1"/>
</dbReference>
<dbReference type="Proteomes" id="UP000509579">
    <property type="component" value="Chromosome"/>
</dbReference>
<dbReference type="SUPFAM" id="SSF53850">
    <property type="entry name" value="Periplasmic binding protein-like II"/>
    <property type="match status" value="1"/>
</dbReference>
<dbReference type="InterPro" id="IPR036388">
    <property type="entry name" value="WH-like_DNA-bd_sf"/>
</dbReference>
<sequence length="322" mass="34470">MRLDPVSLRLFVAVMEEQAIARAAVREHIATSAASRRLAELEAQLKVQLFARSNRGIAPTPAAYTLLGLARSVLGEIDGIARQMREYGSGMRGHVRMVANISAITQFLPAQLQGFMAQHPEVQVHLQEKVSSEIALAVAQNAADFGILNAGRYGGDLSYLPYRQDELILIAPQGHPLTQQEEVGMQQALAYDFVGAHVGSVINALLTRSAAQLDMPLRLRIQVTSYDALCLMVAAGLGVGVLPRQSAALYAGTLAITALRLNEPWAQRQLVLCLRSLEALPPVARALVEHLIAPAAPAGPAASGLPAYAPDALSRSKNPLDN</sequence>
<keyword evidence="2" id="KW-0805">Transcription regulation</keyword>
<dbReference type="InterPro" id="IPR050950">
    <property type="entry name" value="HTH-type_LysR_regulators"/>
</dbReference>
<dbReference type="InterPro" id="IPR005119">
    <property type="entry name" value="LysR_subst-bd"/>
</dbReference>
<dbReference type="GO" id="GO:0003700">
    <property type="term" value="F:DNA-binding transcription factor activity"/>
    <property type="evidence" value="ECO:0007669"/>
    <property type="project" value="InterPro"/>
</dbReference>
<protein>
    <submittedName>
        <fullName evidence="6">LysR family transcriptional regulator</fullName>
    </submittedName>
</protein>
<dbReference type="GO" id="GO:0005829">
    <property type="term" value="C:cytosol"/>
    <property type="evidence" value="ECO:0007669"/>
    <property type="project" value="TreeGrafter"/>
</dbReference>
<dbReference type="Gene3D" id="1.10.10.10">
    <property type="entry name" value="Winged helix-like DNA-binding domain superfamily/Winged helix DNA-binding domain"/>
    <property type="match status" value="1"/>
</dbReference>
<dbReference type="Pfam" id="PF00126">
    <property type="entry name" value="HTH_1"/>
    <property type="match status" value="1"/>
</dbReference>
<dbReference type="SUPFAM" id="SSF46785">
    <property type="entry name" value="Winged helix' DNA-binding domain"/>
    <property type="match status" value="1"/>
</dbReference>
<reference evidence="6 7" key="1">
    <citation type="submission" date="2020-06" db="EMBL/GenBank/DDBJ databases">
        <title>Acidovorax antarctica sp. nov., isolated from Corinth ice sheet soil, Antarctic Fields Peninsula.</title>
        <authorList>
            <person name="Xu Q."/>
            <person name="Peng F."/>
        </authorList>
    </citation>
    <scope>NUCLEOTIDE SEQUENCE [LARGE SCALE GENOMIC DNA]</scope>
    <source>
        <strain evidence="6 7">16-35-5</strain>
    </source>
</reference>
<dbReference type="PANTHER" id="PTHR30419:SF2">
    <property type="entry name" value="LYSR FAMILY TRANSCRIPTIONAL REGULATOR"/>
    <property type="match status" value="1"/>
</dbReference>
<dbReference type="RefSeq" id="WP_175503612.1">
    <property type="nucleotide sequence ID" value="NZ_CAURQT010000007.1"/>
</dbReference>
<dbReference type="Gene3D" id="3.40.190.290">
    <property type="match status" value="1"/>
</dbReference>
<dbReference type="PANTHER" id="PTHR30419">
    <property type="entry name" value="HTH-TYPE TRANSCRIPTIONAL REGULATOR YBHD"/>
    <property type="match status" value="1"/>
</dbReference>
<evidence type="ECO:0000256" key="1">
    <source>
        <dbReference type="ARBA" id="ARBA00009437"/>
    </source>
</evidence>
<keyword evidence="4" id="KW-0804">Transcription</keyword>
<feature type="domain" description="HTH lysR-type" evidence="5">
    <location>
        <begin position="1"/>
        <end position="60"/>
    </location>
</feature>
<evidence type="ECO:0000256" key="2">
    <source>
        <dbReference type="ARBA" id="ARBA00023015"/>
    </source>
</evidence>
<proteinExistence type="inferred from homology"/>
<keyword evidence="7" id="KW-1185">Reference proteome</keyword>
<dbReference type="InterPro" id="IPR000847">
    <property type="entry name" value="LysR_HTH_N"/>
</dbReference>
<evidence type="ECO:0000256" key="3">
    <source>
        <dbReference type="ARBA" id="ARBA00023125"/>
    </source>
</evidence>
<dbReference type="GO" id="GO:0003677">
    <property type="term" value="F:DNA binding"/>
    <property type="evidence" value="ECO:0007669"/>
    <property type="project" value="UniProtKB-KW"/>
</dbReference>
<name>A0A6N1X4M5_9BURK</name>
<keyword evidence="3" id="KW-0238">DNA-binding</keyword>
<comment type="similarity">
    <text evidence="1">Belongs to the LysR transcriptional regulatory family.</text>
</comment>
<evidence type="ECO:0000313" key="6">
    <source>
        <dbReference type="EMBL" id="QKV52735.1"/>
    </source>
</evidence>
<evidence type="ECO:0000259" key="5">
    <source>
        <dbReference type="PROSITE" id="PS50931"/>
    </source>
</evidence>
<evidence type="ECO:0000256" key="4">
    <source>
        <dbReference type="ARBA" id="ARBA00023163"/>
    </source>
</evidence>
<dbReference type="AlphaFoldDB" id="A0A6N1X4M5"/>
<organism evidence="6 7">
    <name type="scientific">Comamonas antarctica</name>
    <dbReference type="NCBI Taxonomy" id="2743470"/>
    <lineage>
        <taxon>Bacteria</taxon>
        <taxon>Pseudomonadati</taxon>
        <taxon>Pseudomonadota</taxon>
        <taxon>Betaproteobacteria</taxon>
        <taxon>Burkholderiales</taxon>
        <taxon>Comamonadaceae</taxon>
        <taxon>Comamonas</taxon>
    </lineage>
</organism>
<dbReference type="EMBL" id="CP054840">
    <property type="protein sequence ID" value="QKV52735.1"/>
    <property type="molecule type" value="Genomic_DNA"/>
</dbReference>